<organism evidence="2 3">
    <name type="scientific">Sedimentibacter hydroxybenzoicus DSM 7310</name>
    <dbReference type="NCBI Taxonomy" id="1123245"/>
    <lineage>
        <taxon>Bacteria</taxon>
        <taxon>Bacillati</taxon>
        <taxon>Bacillota</taxon>
        <taxon>Tissierellia</taxon>
        <taxon>Sedimentibacter</taxon>
    </lineage>
</organism>
<evidence type="ECO:0000313" key="3">
    <source>
        <dbReference type="Proteomes" id="UP000611629"/>
    </source>
</evidence>
<feature type="region of interest" description="Disordered" evidence="1">
    <location>
        <begin position="140"/>
        <end position="201"/>
    </location>
</feature>
<dbReference type="AlphaFoldDB" id="A0A974BN56"/>
<gene>
    <name evidence="2" type="ORF">HZF24_18095</name>
</gene>
<proteinExistence type="predicted"/>
<keyword evidence="3" id="KW-1185">Reference proteome</keyword>
<dbReference type="RefSeq" id="WP_179239782.1">
    <property type="nucleotide sequence ID" value="NZ_JACBNQ010000039.1"/>
</dbReference>
<reference evidence="2" key="1">
    <citation type="submission" date="2020-07" db="EMBL/GenBank/DDBJ databases">
        <title>Genomic analysis of a strain of Sedimentibacter Hydroxybenzoicus DSM7310.</title>
        <authorList>
            <person name="Ma S."/>
        </authorList>
    </citation>
    <scope>NUCLEOTIDE SEQUENCE</scope>
    <source>
        <strain evidence="2">DSM 7310</strain>
    </source>
</reference>
<name>A0A974BN56_SEDHY</name>
<dbReference type="EMBL" id="JACBNQ010000039">
    <property type="protein sequence ID" value="NYB76063.1"/>
    <property type="molecule type" value="Genomic_DNA"/>
</dbReference>
<sequence>MNNKNYRVMKFFEQVNKPNKARGYVRLDIRGMRGNIIVSAEGLGDAKSSSEVYLYKDKTNKLKLGDINNKKGMIKKSLTFGSDSSVEDYNTCAVVQDKKIVLYTNLFNSVALEQIKKLEYSDEDDAVLIEAEDKTLQELVEKAEPKSENEELAEKKEREEDAQSEDTKEEKSAKTEPIEEKAEKAEKAEKTEAVEEKAEKTGAIEEKSIEQVTKDINDNRVRKESVSSAVNLDAEPNVETQARKYKNKFEESLYNALKEYKKIEPLSVQIKDFNWWYIPYDETGIKNGFLPYYNQIISSYYPYPVSNRVTTCSGLMKKYGHYIFGIFKEKGEIVKFVYGVPGEFTKEEQPYKGITGFKNWSYSNKEDKSDYGYWLAFVNPRTGETTEPPEIVLS</sequence>
<evidence type="ECO:0000313" key="2">
    <source>
        <dbReference type="EMBL" id="NYB76063.1"/>
    </source>
</evidence>
<evidence type="ECO:0000256" key="1">
    <source>
        <dbReference type="SAM" id="MobiDB-lite"/>
    </source>
</evidence>
<comment type="caution">
    <text evidence="2">The sequence shown here is derived from an EMBL/GenBank/DDBJ whole genome shotgun (WGS) entry which is preliminary data.</text>
</comment>
<accession>A0A974BN56</accession>
<dbReference type="Proteomes" id="UP000611629">
    <property type="component" value="Unassembled WGS sequence"/>
</dbReference>
<protein>
    <submittedName>
        <fullName evidence="2">Uncharacterized protein</fullName>
    </submittedName>
</protein>